<keyword evidence="4" id="KW-1185">Reference proteome</keyword>
<evidence type="ECO:0000259" key="2">
    <source>
        <dbReference type="Pfam" id="PF00535"/>
    </source>
</evidence>
<keyword evidence="1" id="KW-0812">Transmembrane</keyword>
<dbReference type="InterPro" id="IPR001173">
    <property type="entry name" value="Glyco_trans_2-like"/>
</dbReference>
<accession>A0A1Y5TR49</accession>
<dbReference type="AlphaFoldDB" id="A0A1Y5TR49"/>
<dbReference type="GO" id="GO:0016740">
    <property type="term" value="F:transferase activity"/>
    <property type="evidence" value="ECO:0007669"/>
    <property type="project" value="UniProtKB-KW"/>
</dbReference>
<dbReference type="Pfam" id="PF00535">
    <property type="entry name" value="Glycos_transf_2"/>
    <property type="match status" value="1"/>
</dbReference>
<keyword evidence="1" id="KW-0472">Membrane</keyword>
<sequence>MAETDKAPQQSRDVAVVVIGRNEGARLIRCLKSITQSVTRVVYVDSGSNDGSVETAKSLGVDVVALDMTTPFTAARARNAGLKALEDNKPKFVQLIDGDCELHPAWMGHALDFLEANPDVAICAGRLHERAPGASVYNWLCDQEWNTPIGQSKACGGIALARFDVLESMNGFNPNLIAGEEPELCVRLRAAGWKIWRLDRDMAVHDAAMTRFGQWSKRQRRAGYAFAEGAAMHGAPPERHWVAETRRALLWGAVLPVAILLSIALFGPWSALALLVYPAQVARVALRQGGDLDAWKLAFFLVLGRFPEARGVIEYWLVRLRRGQARLIEYK</sequence>
<dbReference type="RefSeq" id="WP_085893979.1">
    <property type="nucleotide sequence ID" value="NZ_FWFL01000015.1"/>
</dbReference>
<protein>
    <submittedName>
        <fullName evidence="3">Glycosyl transferase family 2</fullName>
    </submittedName>
</protein>
<evidence type="ECO:0000256" key="1">
    <source>
        <dbReference type="SAM" id="Phobius"/>
    </source>
</evidence>
<dbReference type="EMBL" id="FWFL01000015">
    <property type="protein sequence ID" value="SLN68121.1"/>
    <property type="molecule type" value="Genomic_DNA"/>
</dbReference>
<reference evidence="3 4" key="1">
    <citation type="submission" date="2017-03" db="EMBL/GenBank/DDBJ databases">
        <authorList>
            <person name="Afonso C.L."/>
            <person name="Miller P.J."/>
            <person name="Scott M.A."/>
            <person name="Spackman E."/>
            <person name="Goraichik I."/>
            <person name="Dimitrov K.M."/>
            <person name="Suarez D.L."/>
            <person name="Swayne D.E."/>
        </authorList>
    </citation>
    <scope>NUCLEOTIDE SEQUENCE [LARGE SCALE GENOMIC DNA]</scope>
    <source>
        <strain evidence="3 4">CECT 8287</strain>
    </source>
</reference>
<feature type="transmembrane region" description="Helical" evidence="1">
    <location>
        <begin position="248"/>
        <end position="277"/>
    </location>
</feature>
<dbReference type="Proteomes" id="UP000193827">
    <property type="component" value="Unassembled WGS sequence"/>
</dbReference>
<organism evidence="3 4">
    <name type="scientific">Roseovarius litorisediminis</name>
    <dbReference type="NCBI Taxonomy" id="1312363"/>
    <lineage>
        <taxon>Bacteria</taxon>
        <taxon>Pseudomonadati</taxon>
        <taxon>Pseudomonadota</taxon>
        <taxon>Alphaproteobacteria</taxon>
        <taxon>Rhodobacterales</taxon>
        <taxon>Roseobacteraceae</taxon>
        <taxon>Roseovarius</taxon>
    </lineage>
</organism>
<evidence type="ECO:0000313" key="3">
    <source>
        <dbReference type="EMBL" id="SLN68121.1"/>
    </source>
</evidence>
<feature type="domain" description="Glycosyltransferase 2-like" evidence="2">
    <location>
        <begin position="16"/>
        <end position="128"/>
    </location>
</feature>
<name>A0A1Y5TR49_9RHOB</name>
<gene>
    <name evidence="3" type="ORF">PEL8287_03781</name>
</gene>
<dbReference type="PANTHER" id="PTHR43646:SF6">
    <property type="entry name" value="PRE-MYCOFACTOCIN GLYCOSYLTRANSFERASE"/>
    <property type="match status" value="1"/>
</dbReference>
<dbReference type="SUPFAM" id="SSF53448">
    <property type="entry name" value="Nucleotide-diphospho-sugar transferases"/>
    <property type="match status" value="1"/>
</dbReference>
<keyword evidence="3" id="KW-0808">Transferase</keyword>
<dbReference type="OrthoDB" id="8416156at2"/>
<dbReference type="Gene3D" id="3.90.550.10">
    <property type="entry name" value="Spore Coat Polysaccharide Biosynthesis Protein SpsA, Chain A"/>
    <property type="match status" value="1"/>
</dbReference>
<evidence type="ECO:0000313" key="4">
    <source>
        <dbReference type="Proteomes" id="UP000193827"/>
    </source>
</evidence>
<dbReference type="PANTHER" id="PTHR43646">
    <property type="entry name" value="GLYCOSYLTRANSFERASE"/>
    <property type="match status" value="1"/>
</dbReference>
<dbReference type="InterPro" id="IPR029044">
    <property type="entry name" value="Nucleotide-diphossugar_trans"/>
</dbReference>
<proteinExistence type="predicted"/>
<keyword evidence="1" id="KW-1133">Transmembrane helix</keyword>